<feature type="compositionally biased region" description="Basic and acidic residues" evidence="1">
    <location>
        <begin position="74"/>
        <end position="83"/>
    </location>
</feature>
<dbReference type="VEuPathDB" id="AmoebaDB:NfTy_033600"/>
<dbReference type="VEuPathDB" id="AmoebaDB:NF0008620"/>
<protein>
    <submittedName>
        <fullName evidence="2">Uncharacterized protein</fullName>
    </submittedName>
</protein>
<keyword evidence="3" id="KW-1185">Reference proteome</keyword>
<proteinExistence type="predicted"/>
<dbReference type="OrthoDB" id="10570873at2759"/>
<reference evidence="2 3" key="1">
    <citation type="journal article" date="2019" name="Sci. Rep.">
        <title>Nanopore sequencing improves the draft genome of the human pathogenic amoeba Naegleria fowleri.</title>
        <authorList>
            <person name="Liechti N."/>
            <person name="Schurch N."/>
            <person name="Bruggmann R."/>
            <person name="Wittwer M."/>
        </authorList>
    </citation>
    <scope>NUCLEOTIDE SEQUENCE [LARGE SCALE GENOMIC DNA]</scope>
    <source>
        <strain evidence="2 3">ATCC 30894</strain>
    </source>
</reference>
<accession>A0A6A5BWR2</accession>
<dbReference type="GeneID" id="68109199"/>
<evidence type="ECO:0000313" key="2">
    <source>
        <dbReference type="EMBL" id="KAF0978911.1"/>
    </source>
</evidence>
<sequence length="284" mass="33743">MNTLHRRAFEAILEYLYTDTIDTSIFKKEECEDDFEEDYEEEYDDDEEDNDEHSNEEEPSRKKKKNNHDEEEEKKENHETHETKMMIGDSPFNLLRQIIYLAKFLDLKQLIRRLITDLLGGGIYKLVAIYYDGVDGSCSFLSSQQQEQQPTTLREYDFMEFTMFVFMTYGNHYGDMDCLLGFPNSFLELVCSQYCIPLRIKLKIVKEHLKQNYGISKAPIPSSVLSQYHSVLSKIEKTSVEHSFFVSKKDIKTLKEYFGWNIFHNRWKKFKRNCLPRVSLLAQY</sequence>
<gene>
    <name evidence="2" type="ORF">FDP41_001981</name>
</gene>
<evidence type="ECO:0000256" key="1">
    <source>
        <dbReference type="SAM" id="MobiDB-lite"/>
    </source>
</evidence>
<comment type="caution">
    <text evidence="2">The sequence shown here is derived from an EMBL/GenBank/DDBJ whole genome shotgun (WGS) entry which is preliminary data.</text>
</comment>
<dbReference type="VEuPathDB" id="AmoebaDB:FDP41_001981"/>
<evidence type="ECO:0000313" key="3">
    <source>
        <dbReference type="Proteomes" id="UP000444721"/>
    </source>
</evidence>
<dbReference type="RefSeq" id="XP_044563624.1">
    <property type="nucleotide sequence ID" value="XM_044705125.1"/>
</dbReference>
<dbReference type="Proteomes" id="UP000444721">
    <property type="component" value="Unassembled WGS sequence"/>
</dbReference>
<organism evidence="2 3">
    <name type="scientific">Naegleria fowleri</name>
    <name type="common">Brain eating amoeba</name>
    <dbReference type="NCBI Taxonomy" id="5763"/>
    <lineage>
        <taxon>Eukaryota</taxon>
        <taxon>Discoba</taxon>
        <taxon>Heterolobosea</taxon>
        <taxon>Tetramitia</taxon>
        <taxon>Eutetramitia</taxon>
        <taxon>Vahlkampfiidae</taxon>
        <taxon>Naegleria</taxon>
    </lineage>
</organism>
<dbReference type="EMBL" id="VFQX01000028">
    <property type="protein sequence ID" value="KAF0978911.1"/>
    <property type="molecule type" value="Genomic_DNA"/>
</dbReference>
<dbReference type="AlphaFoldDB" id="A0A6A5BWR2"/>
<feature type="compositionally biased region" description="Acidic residues" evidence="1">
    <location>
        <begin position="31"/>
        <end position="51"/>
    </location>
</feature>
<feature type="region of interest" description="Disordered" evidence="1">
    <location>
        <begin position="28"/>
        <end position="83"/>
    </location>
</feature>
<name>A0A6A5BWR2_NAEFO</name>